<proteinExistence type="predicted"/>
<protein>
    <submittedName>
        <fullName evidence="1">Putative mannosyltransferase</fullName>
    </submittedName>
</protein>
<dbReference type="GO" id="GO:0016757">
    <property type="term" value="F:glycosyltransferase activity"/>
    <property type="evidence" value="ECO:0007669"/>
    <property type="project" value="UniProtKB-KW"/>
</dbReference>
<dbReference type="EMBL" id="BAWF01000004">
    <property type="protein sequence ID" value="GAF42862.1"/>
    <property type="molecule type" value="Genomic_DNA"/>
</dbReference>
<keyword evidence="2" id="KW-1185">Reference proteome</keyword>
<organism evidence="1 2">
    <name type="scientific">Rhodococcus wratislaviensis NBRC 100605</name>
    <dbReference type="NCBI Taxonomy" id="1219028"/>
    <lineage>
        <taxon>Bacteria</taxon>
        <taxon>Bacillati</taxon>
        <taxon>Actinomycetota</taxon>
        <taxon>Actinomycetes</taxon>
        <taxon>Mycobacteriales</taxon>
        <taxon>Nocardiaceae</taxon>
        <taxon>Rhodococcus</taxon>
    </lineage>
</organism>
<dbReference type="AlphaFoldDB" id="X0PX22"/>
<keyword evidence="1" id="KW-0808">Transferase</keyword>
<evidence type="ECO:0000313" key="2">
    <source>
        <dbReference type="Proteomes" id="UP000019491"/>
    </source>
</evidence>
<evidence type="ECO:0000313" key="1">
    <source>
        <dbReference type="EMBL" id="GAF42862.1"/>
    </source>
</evidence>
<keyword evidence="1" id="KW-0328">Glycosyltransferase</keyword>
<name>X0PX22_RHOWR</name>
<sequence>MTSPPPALASESRPTGAERGTRAFTRWCDPLLLGLVAVAISGFRSWSPSFWHDEAATVSVAGRDIPDMVRLLFDVDAVHGAYYLGMHA</sequence>
<dbReference type="RefSeq" id="WP_255221340.1">
    <property type="nucleotide sequence ID" value="NZ_BAWF01000004.1"/>
</dbReference>
<reference evidence="1 2" key="1">
    <citation type="submission" date="2014-02" db="EMBL/GenBank/DDBJ databases">
        <title>Whole genome shotgun sequence of Rhodococcus wratislaviensis NBRC 100605.</title>
        <authorList>
            <person name="Hosoyama A."/>
            <person name="Tsuchikane K."/>
            <person name="Yoshida I."/>
            <person name="Ohji S."/>
            <person name="Ichikawa N."/>
            <person name="Yamazoe A."/>
            <person name="Fujita N."/>
        </authorList>
    </citation>
    <scope>NUCLEOTIDE SEQUENCE [LARGE SCALE GENOMIC DNA]</scope>
    <source>
        <strain evidence="1 2">NBRC 100605</strain>
    </source>
</reference>
<dbReference type="Proteomes" id="UP000019491">
    <property type="component" value="Unassembled WGS sequence"/>
</dbReference>
<accession>X0PX22</accession>
<gene>
    <name evidence="1" type="ORF">RW1_004_02150</name>
</gene>
<comment type="caution">
    <text evidence="1">The sequence shown here is derived from an EMBL/GenBank/DDBJ whole genome shotgun (WGS) entry which is preliminary data.</text>
</comment>